<protein>
    <submittedName>
        <fullName evidence="2">Metal-dependent phosphoesterases</fullName>
    </submittedName>
</protein>
<organism evidence="2 3">
    <name type="scientific">Candidatus Brocadia sinica JPN1</name>
    <dbReference type="NCBI Taxonomy" id="1197129"/>
    <lineage>
        <taxon>Bacteria</taxon>
        <taxon>Pseudomonadati</taxon>
        <taxon>Planctomycetota</taxon>
        <taxon>Candidatus Brocadiia</taxon>
        <taxon>Candidatus Brocadiales</taxon>
        <taxon>Candidatus Brocadiaceae</taxon>
        <taxon>Candidatus Brocadia</taxon>
    </lineage>
</organism>
<keyword evidence="1" id="KW-1133">Transmembrane helix</keyword>
<comment type="caution">
    <text evidence="2">The sequence shown here is derived from an EMBL/GenBank/DDBJ whole genome shotgun (WGS) entry which is preliminary data.</text>
</comment>
<keyword evidence="1" id="KW-0472">Membrane</keyword>
<reference evidence="3" key="1">
    <citation type="journal article" date="2015" name="Genome Announc.">
        <title>Draft Genome Sequence of an Anaerobic Ammonium-Oxidizing Bacterium, "Candidatus Brocadia sinica".</title>
        <authorList>
            <person name="Oshiki M."/>
            <person name="Shinyako-Hata K."/>
            <person name="Satoh H."/>
            <person name="Okabe S."/>
        </authorList>
    </citation>
    <scope>NUCLEOTIDE SEQUENCE [LARGE SCALE GENOMIC DNA]</scope>
    <source>
        <strain evidence="3">JPN1</strain>
    </source>
</reference>
<keyword evidence="1" id="KW-0812">Transmembrane</keyword>
<proteinExistence type="predicted"/>
<dbReference type="EMBL" id="BAFN01000001">
    <property type="protein sequence ID" value="GAN32709.1"/>
    <property type="molecule type" value="Genomic_DNA"/>
</dbReference>
<evidence type="ECO:0000313" key="2">
    <source>
        <dbReference type="EMBL" id="GAN32709.1"/>
    </source>
</evidence>
<evidence type="ECO:0000256" key="1">
    <source>
        <dbReference type="SAM" id="Phobius"/>
    </source>
</evidence>
<name>A0ABQ0JVA5_9BACT</name>
<gene>
    <name evidence="2" type="ORF">BROSI_A1224</name>
</gene>
<feature type="transmembrane region" description="Helical" evidence="1">
    <location>
        <begin position="6"/>
        <end position="31"/>
    </location>
</feature>
<accession>A0ABQ0JVA5</accession>
<keyword evidence="3" id="KW-1185">Reference proteome</keyword>
<evidence type="ECO:0000313" key="3">
    <source>
        <dbReference type="Proteomes" id="UP000032309"/>
    </source>
</evidence>
<dbReference type="Proteomes" id="UP000032309">
    <property type="component" value="Unassembled WGS sequence"/>
</dbReference>
<sequence length="40" mass="4784">MKNTDIFFRPIIPLFTMFLGTNIDLIFVYFINAKERMQAL</sequence>